<gene>
    <name evidence="1" type="ORF">CM83_21039</name>
</gene>
<dbReference type="InterPro" id="IPR005301">
    <property type="entry name" value="MOB_kinase_act_fam"/>
</dbReference>
<name>A0A0A9VS82_LYGHE</name>
<reference evidence="1" key="1">
    <citation type="journal article" date="2014" name="PLoS ONE">
        <title>Transcriptome-Based Identification of ABC Transporters in the Western Tarnished Plant Bug Lygus hesperus.</title>
        <authorList>
            <person name="Hull J.J."/>
            <person name="Chaney K."/>
            <person name="Geib S.M."/>
            <person name="Fabrick J.A."/>
            <person name="Brent C.S."/>
            <person name="Walsh D."/>
            <person name="Lavine L.C."/>
        </authorList>
    </citation>
    <scope>NUCLEOTIDE SEQUENCE</scope>
</reference>
<dbReference type="Pfam" id="PF03637">
    <property type="entry name" value="Mob1_phocein"/>
    <property type="match status" value="1"/>
</dbReference>
<dbReference type="Gene3D" id="1.20.140.30">
    <property type="entry name" value="MOB kinase activator"/>
    <property type="match status" value="1"/>
</dbReference>
<dbReference type="AlphaFoldDB" id="A0A0A9VS82"/>
<dbReference type="InterPro" id="IPR036703">
    <property type="entry name" value="MOB_kinase_act_sf"/>
</dbReference>
<organism evidence="1">
    <name type="scientific">Lygus hesperus</name>
    <name type="common">Western plant bug</name>
    <dbReference type="NCBI Taxonomy" id="30085"/>
    <lineage>
        <taxon>Eukaryota</taxon>
        <taxon>Metazoa</taxon>
        <taxon>Ecdysozoa</taxon>
        <taxon>Arthropoda</taxon>
        <taxon>Hexapoda</taxon>
        <taxon>Insecta</taxon>
        <taxon>Pterygota</taxon>
        <taxon>Neoptera</taxon>
        <taxon>Paraneoptera</taxon>
        <taxon>Hemiptera</taxon>
        <taxon>Heteroptera</taxon>
        <taxon>Panheteroptera</taxon>
        <taxon>Cimicomorpha</taxon>
        <taxon>Miridae</taxon>
        <taxon>Mirini</taxon>
        <taxon>Lygus</taxon>
    </lineage>
</organism>
<sequence>MLQWVEDQLQDPSIFPANDRGDFPSDFMPRCRKIYSRMFRFFVLYYHNFSSKLDSSGLLTTFNVLFKQYTLFGIQMKLLTKKGMCTCVSGVVHTHTHTRPFLPCDDHCVLLYPVPRGTLHMRGT</sequence>
<reference evidence="1" key="2">
    <citation type="submission" date="2014-07" db="EMBL/GenBank/DDBJ databases">
        <authorList>
            <person name="Hull J."/>
        </authorList>
    </citation>
    <scope>NUCLEOTIDE SEQUENCE</scope>
</reference>
<dbReference type="EMBL" id="GBHO01044392">
    <property type="protein sequence ID" value="JAF99211.1"/>
    <property type="molecule type" value="Transcribed_RNA"/>
</dbReference>
<proteinExistence type="predicted"/>
<protein>
    <submittedName>
        <fullName evidence="1">Uncharacterized protein</fullName>
    </submittedName>
</protein>
<dbReference type="PANTHER" id="PTHR22599">
    <property type="entry name" value="MPS ONE BINDER KINASE ACTIVATOR-LIKE MOB"/>
    <property type="match status" value="1"/>
</dbReference>
<dbReference type="SMART" id="SM01388">
    <property type="entry name" value="Mob1_phocein"/>
    <property type="match status" value="1"/>
</dbReference>
<dbReference type="SUPFAM" id="SSF101152">
    <property type="entry name" value="Mob1/phocein"/>
    <property type="match status" value="1"/>
</dbReference>
<accession>A0A0A9VS82</accession>
<evidence type="ECO:0000313" key="1">
    <source>
        <dbReference type="EMBL" id="JAF99211.1"/>
    </source>
</evidence>